<reference evidence="1 2" key="1">
    <citation type="submission" date="2023-05" db="EMBL/GenBank/DDBJ databases">
        <title>B98-5 Cell Line De Novo Hybrid Assembly: An Optical Mapping Approach.</title>
        <authorList>
            <person name="Kananen K."/>
            <person name="Auerbach J.A."/>
            <person name="Kautto E."/>
            <person name="Blachly J.S."/>
        </authorList>
    </citation>
    <scope>NUCLEOTIDE SEQUENCE [LARGE SCALE GENOMIC DNA]</scope>
    <source>
        <strain evidence="1">B95-8</strain>
        <tissue evidence="1">Cell line</tissue>
    </source>
</reference>
<dbReference type="EMBL" id="JASSZA010000007">
    <property type="protein sequence ID" value="KAK2106041.1"/>
    <property type="molecule type" value="Genomic_DNA"/>
</dbReference>
<dbReference type="Proteomes" id="UP001266305">
    <property type="component" value="Unassembled WGS sequence"/>
</dbReference>
<evidence type="ECO:0000313" key="2">
    <source>
        <dbReference type="Proteomes" id="UP001266305"/>
    </source>
</evidence>
<gene>
    <name evidence="1" type="ORF">P7K49_015555</name>
</gene>
<comment type="caution">
    <text evidence="1">The sequence shown here is derived from an EMBL/GenBank/DDBJ whole genome shotgun (WGS) entry which is preliminary data.</text>
</comment>
<evidence type="ECO:0000313" key="1">
    <source>
        <dbReference type="EMBL" id="KAK2106041.1"/>
    </source>
</evidence>
<sequence>ILLYGSVDTGTQCLATCRSPGLQPVLCLRHSPFHLLAGLQDGTLAAYPRTS</sequence>
<feature type="non-terminal residue" evidence="1">
    <location>
        <position position="1"/>
    </location>
</feature>
<name>A0ABQ9VA59_SAGOE</name>
<feature type="non-terminal residue" evidence="1">
    <location>
        <position position="51"/>
    </location>
</feature>
<dbReference type="Pfam" id="PF19056">
    <property type="entry name" value="WD40_2"/>
    <property type="match status" value="1"/>
</dbReference>
<keyword evidence="2" id="KW-1185">Reference proteome</keyword>
<accession>A0ABQ9VA59</accession>
<organism evidence="1 2">
    <name type="scientific">Saguinus oedipus</name>
    <name type="common">Cotton-top tamarin</name>
    <name type="synonym">Oedipomidas oedipus</name>
    <dbReference type="NCBI Taxonomy" id="9490"/>
    <lineage>
        <taxon>Eukaryota</taxon>
        <taxon>Metazoa</taxon>
        <taxon>Chordata</taxon>
        <taxon>Craniata</taxon>
        <taxon>Vertebrata</taxon>
        <taxon>Euteleostomi</taxon>
        <taxon>Mammalia</taxon>
        <taxon>Eutheria</taxon>
        <taxon>Euarchontoglires</taxon>
        <taxon>Primates</taxon>
        <taxon>Haplorrhini</taxon>
        <taxon>Platyrrhini</taxon>
        <taxon>Cebidae</taxon>
        <taxon>Callitrichinae</taxon>
        <taxon>Saguinus</taxon>
    </lineage>
</organism>
<proteinExistence type="predicted"/>
<protein>
    <submittedName>
        <fullName evidence="1">Guanine nucleotide exchange factor 10-like protein</fullName>
    </submittedName>
</protein>